<proteinExistence type="predicted"/>
<dbReference type="Proteomes" id="UP000523087">
    <property type="component" value="Unassembled WGS sequence"/>
</dbReference>
<reference evidence="1 2" key="1">
    <citation type="submission" date="2020-07" db="EMBL/GenBank/DDBJ databases">
        <title>Genomic Encyclopedia of Type Strains, Phase IV (KMG-IV): sequencing the most valuable type-strain genomes for metagenomic binning, comparative biology and taxonomic classification.</title>
        <authorList>
            <person name="Goeker M."/>
        </authorList>
    </citation>
    <scope>NUCLEOTIDE SEQUENCE [LARGE SCALE GENOMIC DNA]</scope>
    <source>
        <strain evidence="1 2">DSM 15730</strain>
    </source>
</reference>
<dbReference type="RefSeq" id="WP_309505743.1">
    <property type="nucleotide sequence ID" value="NZ_JACDUT010000016.1"/>
</dbReference>
<dbReference type="AlphaFoldDB" id="A0A7W0C025"/>
<accession>A0A7W0C025</accession>
<gene>
    <name evidence="1" type="ORF">HNR31_003501</name>
</gene>
<dbReference type="EMBL" id="JACDUT010000016">
    <property type="protein sequence ID" value="MBA2876683.1"/>
    <property type="molecule type" value="Genomic_DNA"/>
</dbReference>
<dbReference type="Pfam" id="PF10764">
    <property type="entry name" value="Gin"/>
    <property type="match status" value="1"/>
</dbReference>
<dbReference type="InterPro" id="IPR019700">
    <property type="entry name" value="Sigma-G_inhibitor_Gin"/>
</dbReference>
<sequence>MSSTANHSVGEICIVCEQRKEKGIRIYTQFLCVDCEKEIIQTETDDPKYRFYLQQLKKITNREIYS</sequence>
<evidence type="ECO:0000313" key="2">
    <source>
        <dbReference type="Proteomes" id="UP000523087"/>
    </source>
</evidence>
<evidence type="ECO:0008006" key="3">
    <source>
        <dbReference type="Google" id="ProtNLM"/>
    </source>
</evidence>
<protein>
    <recommendedName>
        <fullName evidence="3">Sigma factor G inhibitor Gin</fullName>
    </recommendedName>
</protein>
<keyword evidence="2" id="KW-1185">Reference proteome</keyword>
<organism evidence="1 2">
    <name type="scientific">Thermaerobacillus caldiproteolyticus</name>
    <dbReference type="NCBI Taxonomy" id="247480"/>
    <lineage>
        <taxon>Bacteria</taxon>
        <taxon>Bacillati</taxon>
        <taxon>Bacillota</taxon>
        <taxon>Bacilli</taxon>
        <taxon>Bacillales</taxon>
        <taxon>Anoxybacillaceae</taxon>
        <taxon>Thermaerobacillus</taxon>
    </lineage>
</organism>
<comment type="caution">
    <text evidence="1">The sequence shown here is derived from an EMBL/GenBank/DDBJ whole genome shotgun (WGS) entry which is preliminary data.</text>
</comment>
<evidence type="ECO:0000313" key="1">
    <source>
        <dbReference type="EMBL" id="MBA2876683.1"/>
    </source>
</evidence>
<name>A0A7W0C025_9BACL</name>